<sequence>MGSIMKHKTLIAIAVTAALVSGSTLANSSAEESILVMFKPGVSKQQRESVVLRQGASLRQLDAQGRDMKMRYVADGRIVKVQVPKGVDRDALIKKLTVNPYVEIAEPNYPLKALVTPDDPRFNDLWALHNTGQNGGTAGADIKALDAWDISTGSRDVIIGVIDTGMDYNHPDLIDNRWVNLGDYPGSTYGYSTLNAELDPMDSDTHGTHVAGTIGASGNNGIGISGVNWSVTIVPCQFLGPDGGSTAGAIECINFFTDLKLNYGVDVKATNNSWGGGGFSETLREAIQSSNDAGILFIAAAGNAGVNADTTPMYPAAYDLDGIVSVASTDRNDQLSVFSSGASNYGAVSVDLGAPGSAILSTTPGNSYASYSGTSMASPHVAGAAALLWSVNPDITPLEMKAILMDSGDSLTALDGKTVSGKRLNLANAMADADPTPSFKLSISPRTQQITAGESAEYVLNIGNVADWMGQVALSVAVDPAFDGVSLSATTAEPGDTVILNAATTAETAWGNYSFTVTGTDIDTNELVKSVTANLELLPQGLQDYAYNNNELVNIPDGDASGITSTISVDQNGTVFATDVGVNITHTWIGDLIVKLTSPQGTEHTLHNRSGGSTDNIVQNWQLETFNGEQMQGDWTLFVSDNAGRDTGSLNSWSLTLTALAEDVTPPGPVAPVADFSFIASGLSVSFSDLSTDANDDINLLSWDFGDGNVSFDTNPTHVYSNSGSYTVRLTASDESGLSHTTEKVVSVAQTAIELSVKRSVRTRTGATIVDLRWVGASDNVDLYRDEQLIDTLNNTGRYRDRFNSQASSVTYKLCIEATDLCSNELVVNF</sequence>
<evidence type="ECO:0000256" key="8">
    <source>
        <dbReference type="SAM" id="SignalP"/>
    </source>
</evidence>
<feature type="active site" description="Charge relay system" evidence="5 6">
    <location>
        <position position="206"/>
    </location>
</feature>
<dbReference type="Pfam" id="PF01483">
    <property type="entry name" value="P_proprotein"/>
    <property type="match status" value="1"/>
</dbReference>
<dbReference type="Pfam" id="PF18911">
    <property type="entry name" value="PKD_4"/>
    <property type="match status" value="1"/>
</dbReference>
<dbReference type="PROSITE" id="PS50093">
    <property type="entry name" value="PKD"/>
    <property type="match status" value="1"/>
</dbReference>
<dbReference type="PROSITE" id="PS00138">
    <property type="entry name" value="SUBTILASE_SER"/>
    <property type="match status" value="1"/>
</dbReference>
<dbReference type="InterPro" id="IPR002884">
    <property type="entry name" value="P_dom"/>
</dbReference>
<dbReference type="PROSITE" id="PS00136">
    <property type="entry name" value="SUBTILASE_ASP"/>
    <property type="match status" value="1"/>
</dbReference>
<dbReference type="InterPro" id="IPR022409">
    <property type="entry name" value="PKD/Chitinase_dom"/>
</dbReference>
<feature type="domain" description="PKD" evidence="9">
    <location>
        <begin position="668"/>
        <end position="753"/>
    </location>
</feature>
<proteinExistence type="inferred from homology"/>
<dbReference type="InterPro" id="IPR034204">
    <property type="entry name" value="PfSUB1-like_cat_dom"/>
</dbReference>
<protein>
    <submittedName>
        <fullName evidence="11">Peptidase S8</fullName>
    </submittedName>
</protein>
<keyword evidence="4 6" id="KW-0720">Serine protease</keyword>
<dbReference type="EMBL" id="MKEK01000001">
    <property type="protein sequence ID" value="OEY69617.1"/>
    <property type="molecule type" value="Genomic_DNA"/>
</dbReference>
<reference evidence="12" key="1">
    <citation type="submission" date="2016-09" db="EMBL/GenBank/DDBJ databases">
        <authorList>
            <person name="Wan X."/>
            <person name="Hou S."/>
        </authorList>
    </citation>
    <scope>NUCLEOTIDE SEQUENCE [LARGE SCALE GENOMIC DNA]</scope>
    <source>
        <strain evidence="12">KH87</strain>
    </source>
</reference>
<dbReference type="PANTHER" id="PTHR43399">
    <property type="entry name" value="SUBTILISIN-RELATED"/>
    <property type="match status" value="1"/>
</dbReference>
<dbReference type="InterPro" id="IPR015500">
    <property type="entry name" value="Peptidase_S8_subtilisin-rel"/>
</dbReference>
<dbReference type="Gene3D" id="3.40.50.200">
    <property type="entry name" value="Peptidase S8/S53 domain"/>
    <property type="match status" value="1"/>
</dbReference>
<name>A0A1E7Q639_9GAMM</name>
<dbReference type="InterPro" id="IPR008979">
    <property type="entry name" value="Galactose-bd-like_sf"/>
</dbReference>
<feature type="chain" id="PRO_5009200495" evidence="8">
    <location>
        <begin position="27"/>
        <end position="830"/>
    </location>
</feature>
<accession>A0A1E7Q639</accession>
<dbReference type="InterPro" id="IPR036852">
    <property type="entry name" value="Peptidase_S8/S53_dom_sf"/>
</dbReference>
<dbReference type="Gene3D" id="2.60.120.260">
    <property type="entry name" value="Galactose-binding domain-like"/>
    <property type="match status" value="1"/>
</dbReference>
<evidence type="ECO:0000256" key="3">
    <source>
        <dbReference type="ARBA" id="ARBA00022801"/>
    </source>
</evidence>
<dbReference type="InterPro" id="IPR035986">
    <property type="entry name" value="PKD_dom_sf"/>
</dbReference>
<dbReference type="SUPFAM" id="SSF49785">
    <property type="entry name" value="Galactose-binding domain-like"/>
    <property type="match status" value="1"/>
</dbReference>
<dbReference type="SMART" id="SM00089">
    <property type="entry name" value="PKD"/>
    <property type="match status" value="1"/>
</dbReference>
<keyword evidence="2 6" id="KW-0645">Protease</keyword>
<dbReference type="GO" id="GO:0006508">
    <property type="term" value="P:proteolysis"/>
    <property type="evidence" value="ECO:0007669"/>
    <property type="project" value="UniProtKB-KW"/>
</dbReference>
<dbReference type="PANTHER" id="PTHR43399:SF4">
    <property type="entry name" value="CELL WALL-ASSOCIATED PROTEASE"/>
    <property type="match status" value="1"/>
</dbReference>
<organism evidence="11 12">
    <name type="scientific">Rheinheimera salexigens</name>
    <dbReference type="NCBI Taxonomy" id="1628148"/>
    <lineage>
        <taxon>Bacteria</taxon>
        <taxon>Pseudomonadati</taxon>
        <taxon>Pseudomonadota</taxon>
        <taxon>Gammaproteobacteria</taxon>
        <taxon>Chromatiales</taxon>
        <taxon>Chromatiaceae</taxon>
        <taxon>Rheinheimera</taxon>
    </lineage>
</organism>
<evidence type="ECO:0000259" key="10">
    <source>
        <dbReference type="PROSITE" id="PS51829"/>
    </source>
</evidence>
<dbReference type="Proteomes" id="UP000242258">
    <property type="component" value="Unassembled WGS sequence"/>
</dbReference>
<dbReference type="STRING" id="1628148.BI198_08630"/>
<dbReference type="CDD" id="cd07473">
    <property type="entry name" value="Peptidases_S8_Subtilisin_like"/>
    <property type="match status" value="1"/>
</dbReference>
<evidence type="ECO:0000313" key="12">
    <source>
        <dbReference type="Proteomes" id="UP000242258"/>
    </source>
</evidence>
<dbReference type="Pfam" id="PF00082">
    <property type="entry name" value="Peptidase_S8"/>
    <property type="match status" value="1"/>
</dbReference>
<keyword evidence="12" id="KW-1185">Reference proteome</keyword>
<dbReference type="GO" id="GO:0004252">
    <property type="term" value="F:serine-type endopeptidase activity"/>
    <property type="evidence" value="ECO:0007669"/>
    <property type="project" value="UniProtKB-UniRule"/>
</dbReference>
<dbReference type="InterPro" id="IPR000209">
    <property type="entry name" value="Peptidase_S8/S53_dom"/>
</dbReference>
<dbReference type="PROSITE" id="PS51829">
    <property type="entry name" value="P_HOMO_B"/>
    <property type="match status" value="1"/>
</dbReference>
<comment type="caution">
    <text evidence="11">The sequence shown here is derived from an EMBL/GenBank/DDBJ whole genome shotgun (WGS) entry which is preliminary data.</text>
</comment>
<evidence type="ECO:0000313" key="11">
    <source>
        <dbReference type="EMBL" id="OEY69617.1"/>
    </source>
</evidence>
<dbReference type="PROSITE" id="PS51892">
    <property type="entry name" value="SUBTILASE"/>
    <property type="match status" value="1"/>
</dbReference>
<evidence type="ECO:0000256" key="1">
    <source>
        <dbReference type="ARBA" id="ARBA00011073"/>
    </source>
</evidence>
<evidence type="ECO:0000256" key="4">
    <source>
        <dbReference type="ARBA" id="ARBA00022825"/>
    </source>
</evidence>
<feature type="active site" description="Charge relay system" evidence="5 6">
    <location>
        <position position="163"/>
    </location>
</feature>
<dbReference type="InterPro" id="IPR023828">
    <property type="entry name" value="Peptidase_S8_Ser-AS"/>
</dbReference>
<evidence type="ECO:0000256" key="5">
    <source>
        <dbReference type="PIRSR" id="PIRSR615500-1"/>
    </source>
</evidence>
<dbReference type="Gene3D" id="2.60.40.10">
    <property type="entry name" value="Immunoglobulins"/>
    <property type="match status" value="1"/>
</dbReference>
<evidence type="ECO:0000256" key="6">
    <source>
        <dbReference type="PROSITE-ProRule" id="PRU01240"/>
    </source>
</evidence>
<keyword evidence="8" id="KW-0732">Signal</keyword>
<dbReference type="SUPFAM" id="SSF49299">
    <property type="entry name" value="PKD domain"/>
    <property type="match status" value="1"/>
</dbReference>
<comment type="similarity">
    <text evidence="1 6 7">Belongs to the peptidase S8 family.</text>
</comment>
<gene>
    <name evidence="11" type="ORF">BI198_08630</name>
</gene>
<keyword evidence="3 6" id="KW-0378">Hydrolase</keyword>
<dbReference type="AlphaFoldDB" id="A0A1E7Q639"/>
<feature type="active site" description="Charge relay system" evidence="5 6">
    <location>
        <position position="375"/>
    </location>
</feature>
<dbReference type="CDD" id="cd00146">
    <property type="entry name" value="PKD"/>
    <property type="match status" value="1"/>
</dbReference>
<dbReference type="InterPro" id="IPR022398">
    <property type="entry name" value="Peptidase_S8_His-AS"/>
</dbReference>
<dbReference type="SUPFAM" id="SSF52743">
    <property type="entry name" value="Subtilisin-like"/>
    <property type="match status" value="1"/>
</dbReference>
<feature type="domain" description="P/Homo B" evidence="10">
    <location>
        <begin position="537"/>
        <end position="663"/>
    </location>
</feature>
<dbReference type="PRINTS" id="PR00723">
    <property type="entry name" value="SUBTILISIN"/>
</dbReference>
<dbReference type="InterPro" id="IPR051048">
    <property type="entry name" value="Peptidase_S8/S53_subtilisin"/>
</dbReference>
<dbReference type="PROSITE" id="PS00137">
    <property type="entry name" value="SUBTILASE_HIS"/>
    <property type="match status" value="1"/>
</dbReference>
<dbReference type="InterPro" id="IPR000601">
    <property type="entry name" value="PKD_dom"/>
</dbReference>
<feature type="signal peptide" evidence="8">
    <location>
        <begin position="1"/>
        <end position="26"/>
    </location>
</feature>
<dbReference type="InterPro" id="IPR023827">
    <property type="entry name" value="Peptidase_S8_Asp-AS"/>
</dbReference>
<evidence type="ECO:0000259" key="9">
    <source>
        <dbReference type="PROSITE" id="PS50093"/>
    </source>
</evidence>
<evidence type="ECO:0000256" key="7">
    <source>
        <dbReference type="RuleBase" id="RU003355"/>
    </source>
</evidence>
<dbReference type="InterPro" id="IPR013783">
    <property type="entry name" value="Ig-like_fold"/>
</dbReference>
<evidence type="ECO:0000256" key="2">
    <source>
        <dbReference type="ARBA" id="ARBA00022670"/>
    </source>
</evidence>